<feature type="domain" description="HTH araC/xylS-type" evidence="3">
    <location>
        <begin position="190"/>
        <end position="288"/>
    </location>
</feature>
<dbReference type="Proteomes" id="UP000199053">
    <property type="component" value="Unassembled WGS sequence"/>
</dbReference>
<evidence type="ECO:0000313" key="5">
    <source>
        <dbReference type="Proteomes" id="UP000199053"/>
    </source>
</evidence>
<sequence length="290" mass="32716">MINELINILNEMTPSEGCTNTFLEKVTIFRLNTHSEKKPLIYDQCICFMVQGKKVGHLSDKTISYDSNHFLVVPVIVPFECEVFASADKPVLGITISIDYAMVQEIVDSGVGGRDDLEESDLKPGTYLESLNDEMIETLIRLLKNLKNQEEAQILGPQTLREIFYRTLLGEHGYILASAARGESSYAKVANSLRAIHNDYSASLDVPQLAGKANMSVRTFYDHFKAVTSYTPVQYLKRIRLEKARQFIVSQRLQASETARMVGYESASQFSREFKRHFGYSPTEAPDHAV</sequence>
<dbReference type="Pfam" id="PF06719">
    <property type="entry name" value="AraC_N"/>
    <property type="match status" value="1"/>
</dbReference>
<proteinExistence type="predicted"/>
<keyword evidence="5" id="KW-1185">Reference proteome</keyword>
<dbReference type="OrthoDB" id="9802263at2"/>
<organism evidence="4 5">
    <name type="scientific">Maridesulfovibrio ferrireducens</name>
    <dbReference type="NCBI Taxonomy" id="246191"/>
    <lineage>
        <taxon>Bacteria</taxon>
        <taxon>Pseudomonadati</taxon>
        <taxon>Thermodesulfobacteriota</taxon>
        <taxon>Desulfovibrionia</taxon>
        <taxon>Desulfovibrionales</taxon>
        <taxon>Desulfovibrionaceae</taxon>
        <taxon>Maridesulfovibrio</taxon>
    </lineage>
</organism>
<evidence type="ECO:0000313" key="4">
    <source>
        <dbReference type="EMBL" id="SDK58581.1"/>
    </source>
</evidence>
<dbReference type="PROSITE" id="PS01124">
    <property type="entry name" value="HTH_ARAC_FAMILY_2"/>
    <property type="match status" value="1"/>
</dbReference>
<dbReference type="SMART" id="SM00342">
    <property type="entry name" value="HTH_ARAC"/>
    <property type="match status" value="1"/>
</dbReference>
<dbReference type="SUPFAM" id="SSF46689">
    <property type="entry name" value="Homeodomain-like"/>
    <property type="match status" value="2"/>
</dbReference>
<dbReference type="STRING" id="246191.SAMN05660337_0899"/>
<evidence type="ECO:0000256" key="1">
    <source>
        <dbReference type="ARBA" id="ARBA00023015"/>
    </source>
</evidence>
<protein>
    <submittedName>
        <fullName evidence="4">Helix-turn-helix domain-containing protein</fullName>
    </submittedName>
</protein>
<gene>
    <name evidence="4" type="ORF">SAMN05660337_0899</name>
</gene>
<evidence type="ECO:0000259" key="3">
    <source>
        <dbReference type="PROSITE" id="PS01124"/>
    </source>
</evidence>
<dbReference type="PANTHER" id="PTHR43436">
    <property type="entry name" value="ARAC-FAMILY TRANSCRIPTIONAL REGULATOR"/>
    <property type="match status" value="1"/>
</dbReference>
<reference evidence="5" key="1">
    <citation type="submission" date="2016-10" db="EMBL/GenBank/DDBJ databases">
        <authorList>
            <person name="Varghese N."/>
            <person name="Submissions S."/>
        </authorList>
    </citation>
    <scope>NUCLEOTIDE SEQUENCE [LARGE SCALE GENOMIC DNA]</scope>
    <source>
        <strain evidence="5">DSM 16995</strain>
    </source>
</reference>
<keyword evidence="2" id="KW-0804">Transcription</keyword>
<dbReference type="InterPro" id="IPR009057">
    <property type="entry name" value="Homeodomain-like_sf"/>
</dbReference>
<dbReference type="PANTHER" id="PTHR43436:SF2">
    <property type="entry name" value="ARAC_XYLS FAMILY TRANSCRIPTIONAL REGULATOR"/>
    <property type="match status" value="1"/>
</dbReference>
<evidence type="ECO:0000256" key="2">
    <source>
        <dbReference type="ARBA" id="ARBA00023163"/>
    </source>
</evidence>
<dbReference type="GO" id="GO:0043565">
    <property type="term" value="F:sequence-specific DNA binding"/>
    <property type="evidence" value="ECO:0007669"/>
    <property type="project" value="InterPro"/>
</dbReference>
<dbReference type="InterPro" id="IPR009594">
    <property type="entry name" value="Tscrpt_reg_HTH_AraC_N"/>
</dbReference>
<dbReference type="Gene3D" id="1.10.10.60">
    <property type="entry name" value="Homeodomain-like"/>
    <property type="match status" value="2"/>
</dbReference>
<dbReference type="GO" id="GO:0003700">
    <property type="term" value="F:DNA-binding transcription factor activity"/>
    <property type="evidence" value="ECO:0007669"/>
    <property type="project" value="InterPro"/>
</dbReference>
<name>A0A1G9D3W3_9BACT</name>
<accession>A0A1G9D3W3</accession>
<dbReference type="InterPro" id="IPR018060">
    <property type="entry name" value="HTH_AraC"/>
</dbReference>
<dbReference type="RefSeq" id="WP_092158603.1">
    <property type="nucleotide sequence ID" value="NZ_FNGA01000001.1"/>
</dbReference>
<dbReference type="EMBL" id="FNGA01000001">
    <property type="protein sequence ID" value="SDK58581.1"/>
    <property type="molecule type" value="Genomic_DNA"/>
</dbReference>
<dbReference type="Pfam" id="PF12833">
    <property type="entry name" value="HTH_18"/>
    <property type="match status" value="1"/>
</dbReference>
<dbReference type="AlphaFoldDB" id="A0A1G9D3W3"/>
<keyword evidence="1" id="KW-0805">Transcription regulation</keyword>